<dbReference type="Gene3D" id="1.10.10.10">
    <property type="entry name" value="Winged helix-like DNA-binding domain superfamily/Winged helix DNA-binding domain"/>
    <property type="match status" value="1"/>
</dbReference>
<evidence type="ECO:0000256" key="1">
    <source>
        <dbReference type="ARBA" id="ARBA00023015"/>
    </source>
</evidence>
<dbReference type="SMART" id="SM00420">
    <property type="entry name" value="HTH_DEOR"/>
    <property type="match status" value="1"/>
</dbReference>
<keyword evidence="1" id="KW-0805">Transcription regulation</keyword>
<dbReference type="SMART" id="SM01134">
    <property type="entry name" value="DeoRC"/>
    <property type="match status" value="1"/>
</dbReference>
<dbReference type="InterPro" id="IPR036388">
    <property type="entry name" value="WH-like_DNA-bd_sf"/>
</dbReference>
<dbReference type="Proteomes" id="UP000199647">
    <property type="component" value="Unassembled WGS sequence"/>
</dbReference>
<dbReference type="GO" id="GO:0003700">
    <property type="term" value="F:DNA-binding transcription factor activity"/>
    <property type="evidence" value="ECO:0007669"/>
    <property type="project" value="InterPro"/>
</dbReference>
<dbReference type="STRING" id="1855383.SAMN05216548_11765"/>
<evidence type="ECO:0000256" key="2">
    <source>
        <dbReference type="ARBA" id="ARBA00023163"/>
    </source>
</evidence>
<reference evidence="4 5" key="1">
    <citation type="submission" date="2016-10" db="EMBL/GenBank/DDBJ databases">
        <authorList>
            <person name="de Groot N.N."/>
        </authorList>
    </citation>
    <scope>NUCLEOTIDE SEQUENCE [LARGE SCALE GENOMIC DNA]</scope>
    <source>
        <strain evidence="4 5">A52C2</strain>
    </source>
</reference>
<dbReference type="PROSITE" id="PS51000">
    <property type="entry name" value="HTH_DEOR_2"/>
    <property type="match status" value="1"/>
</dbReference>
<dbReference type="PANTHER" id="PTHR30363:SF44">
    <property type="entry name" value="AGA OPERON TRANSCRIPTIONAL REPRESSOR-RELATED"/>
    <property type="match status" value="1"/>
</dbReference>
<evidence type="ECO:0000313" key="5">
    <source>
        <dbReference type="Proteomes" id="UP000199647"/>
    </source>
</evidence>
<dbReference type="InterPro" id="IPR050313">
    <property type="entry name" value="Carb_Metab_HTH_regulators"/>
</dbReference>
<dbReference type="InterPro" id="IPR036390">
    <property type="entry name" value="WH_DNA-bd_sf"/>
</dbReference>
<dbReference type="SUPFAM" id="SSF46785">
    <property type="entry name" value="Winged helix' DNA-binding domain"/>
    <property type="match status" value="1"/>
</dbReference>
<accession>A0A1H9NV93</accession>
<dbReference type="RefSeq" id="WP_092499183.1">
    <property type="nucleotide sequence ID" value="NZ_FOFG01000017.1"/>
</dbReference>
<gene>
    <name evidence="4" type="ORF">SAMN05216548_11765</name>
</gene>
<keyword evidence="5" id="KW-1185">Reference proteome</keyword>
<proteinExistence type="predicted"/>
<evidence type="ECO:0000259" key="3">
    <source>
        <dbReference type="PROSITE" id="PS51000"/>
    </source>
</evidence>
<evidence type="ECO:0000313" key="4">
    <source>
        <dbReference type="EMBL" id="SER39954.1"/>
    </source>
</evidence>
<organism evidence="4 5">
    <name type="scientific">Faunimonas pinastri</name>
    <dbReference type="NCBI Taxonomy" id="1855383"/>
    <lineage>
        <taxon>Bacteria</taxon>
        <taxon>Pseudomonadati</taxon>
        <taxon>Pseudomonadota</taxon>
        <taxon>Alphaproteobacteria</taxon>
        <taxon>Hyphomicrobiales</taxon>
        <taxon>Afifellaceae</taxon>
        <taxon>Faunimonas</taxon>
    </lineage>
</organism>
<dbReference type="AlphaFoldDB" id="A0A1H9NV93"/>
<dbReference type="EMBL" id="FOFG01000017">
    <property type="protein sequence ID" value="SER39954.1"/>
    <property type="molecule type" value="Genomic_DNA"/>
</dbReference>
<sequence>MVIGANSAALKRRLKVAEIVRREGEMRVDDLSALLNVSAVTIRSDLSYLEDQGLIVRRFGKAMALEALAPRSGGPSEPSDHRFTADMLRAARELVSPDAPILIGHGVLPVRLIPLFSEIAGLSLILSSWDAVVVARSCLDCDINVLGGRLGADGSSLQGPKAIQSLSADLIGTFVFEARAVTAEGGLLMLDPATEQFCAAACRQAARTIALVPSAALLLARAGFQLPLDLVDHVILPSSPDMGCREQLIRAGYQPGGMTASVFGREHAITRGNAHVSAS</sequence>
<dbReference type="InterPro" id="IPR001034">
    <property type="entry name" value="DeoR_HTH"/>
</dbReference>
<dbReference type="PANTHER" id="PTHR30363">
    <property type="entry name" value="HTH-TYPE TRANSCRIPTIONAL REGULATOR SRLR-RELATED"/>
    <property type="match status" value="1"/>
</dbReference>
<name>A0A1H9NV93_9HYPH</name>
<dbReference type="OrthoDB" id="5685843at2"/>
<dbReference type="Pfam" id="PF08220">
    <property type="entry name" value="HTH_DeoR"/>
    <property type="match status" value="1"/>
</dbReference>
<keyword evidence="2" id="KW-0804">Transcription</keyword>
<feature type="domain" description="HTH deoR-type" evidence="3">
    <location>
        <begin position="9"/>
        <end position="64"/>
    </location>
</feature>
<protein>
    <submittedName>
        <fullName evidence="4">Transcriptional regulator, DeoR family</fullName>
    </submittedName>
</protein>